<dbReference type="InterPro" id="IPR040717">
    <property type="entry name" value="Ploop_nt_kinase3"/>
</dbReference>
<organism evidence="1">
    <name type="scientific">marine metagenome</name>
    <dbReference type="NCBI Taxonomy" id="408172"/>
    <lineage>
        <taxon>unclassified sequences</taxon>
        <taxon>metagenomes</taxon>
        <taxon>ecological metagenomes</taxon>
    </lineage>
</organism>
<name>A0A381XNC4_9ZZZZ</name>
<sequence>MIIMIGGVPCSGKSTIMGKLIERLEEPTYIEPMPLFKCQEHGDILVLGQYYRGETFGGTDRLSYASIPFFPEFCDGVSVGYKHTLIEGDRFFKADHIEWLLDNHEAVVYVLNVDIEAENNRHEARGDTQSEVWLKGRRSQINNILTNMNLMGALEPRNNNTIEQQIQITEEIYGKIIQ</sequence>
<proteinExistence type="predicted"/>
<accession>A0A381XNC4</accession>
<dbReference type="AlphaFoldDB" id="A0A381XNC4"/>
<dbReference type="Pfam" id="PF18751">
    <property type="entry name" value="Ploopntkinase3"/>
    <property type="match status" value="1"/>
</dbReference>
<dbReference type="SUPFAM" id="SSF52540">
    <property type="entry name" value="P-loop containing nucleoside triphosphate hydrolases"/>
    <property type="match status" value="1"/>
</dbReference>
<reference evidence="1" key="1">
    <citation type="submission" date="2018-05" db="EMBL/GenBank/DDBJ databases">
        <authorList>
            <person name="Lanie J.A."/>
            <person name="Ng W.-L."/>
            <person name="Kazmierczak K.M."/>
            <person name="Andrzejewski T.M."/>
            <person name="Davidsen T.M."/>
            <person name="Wayne K.J."/>
            <person name="Tettelin H."/>
            <person name="Glass J.I."/>
            <person name="Rusch D."/>
            <person name="Podicherti R."/>
            <person name="Tsui H.-C.T."/>
            <person name="Winkler M.E."/>
        </authorList>
    </citation>
    <scope>NUCLEOTIDE SEQUENCE</scope>
</reference>
<dbReference type="InterPro" id="IPR027417">
    <property type="entry name" value="P-loop_NTPase"/>
</dbReference>
<dbReference type="Gene3D" id="3.40.50.300">
    <property type="entry name" value="P-loop containing nucleotide triphosphate hydrolases"/>
    <property type="match status" value="1"/>
</dbReference>
<evidence type="ECO:0008006" key="2">
    <source>
        <dbReference type="Google" id="ProtNLM"/>
    </source>
</evidence>
<protein>
    <recommendedName>
        <fullName evidence="2">NadR/Ttd14 AAA domain-containing protein</fullName>
    </recommendedName>
</protein>
<dbReference type="EMBL" id="UINC01015645">
    <property type="protein sequence ID" value="SVA65743.1"/>
    <property type="molecule type" value="Genomic_DNA"/>
</dbReference>
<gene>
    <name evidence="1" type="ORF">METZ01_LOCUS118597</name>
</gene>
<evidence type="ECO:0000313" key="1">
    <source>
        <dbReference type="EMBL" id="SVA65743.1"/>
    </source>
</evidence>